<name>A0A9W6CQ72_XANFL</name>
<organism evidence="1 3">
    <name type="scientific">Xanthobacter flavus</name>
    <dbReference type="NCBI Taxonomy" id="281"/>
    <lineage>
        <taxon>Bacteria</taxon>
        <taxon>Pseudomonadati</taxon>
        <taxon>Pseudomonadota</taxon>
        <taxon>Alphaproteobacteria</taxon>
        <taxon>Hyphomicrobiales</taxon>
        <taxon>Xanthobacteraceae</taxon>
        <taxon>Xanthobacter</taxon>
    </lineage>
</organism>
<evidence type="ECO:0000313" key="3">
    <source>
        <dbReference type="Proteomes" id="UP001144397"/>
    </source>
</evidence>
<evidence type="ECO:0000313" key="1">
    <source>
        <dbReference type="EMBL" id="GLI23364.1"/>
    </source>
</evidence>
<protein>
    <submittedName>
        <fullName evidence="1">Uncharacterized protein</fullName>
    </submittedName>
</protein>
<gene>
    <name evidence="2" type="ORF">GGQ86_003097</name>
    <name evidence="1" type="ORF">XFLAVUS301_30380</name>
</gene>
<dbReference type="RefSeq" id="WP_169121218.1">
    <property type="nucleotide sequence ID" value="NZ_BSDO01000004.1"/>
</dbReference>
<dbReference type="EMBL" id="BSDO01000004">
    <property type="protein sequence ID" value="GLI23364.1"/>
    <property type="molecule type" value="Genomic_DNA"/>
</dbReference>
<evidence type="ECO:0000313" key="2">
    <source>
        <dbReference type="EMBL" id="MDR6334615.1"/>
    </source>
</evidence>
<dbReference type="Proteomes" id="UP001245370">
    <property type="component" value="Unassembled WGS sequence"/>
</dbReference>
<reference evidence="2 4" key="2">
    <citation type="submission" date="2023-07" db="EMBL/GenBank/DDBJ databases">
        <title>Genomic Encyclopedia of Type Strains, Phase IV (KMG-IV): sequencing the most valuable type-strain genomes for metagenomic binning, comparative biology and taxonomic classification.</title>
        <authorList>
            <person name="Goeker M."/>
        </authorList>
    </citation>
    <scope>NUCLEOTIDE SEQUENCE [LARGE SCALE GENOMIC DNA]</scope>
    <source>
        <strain evidence="2 4">DSM 338</strain>
    </source>
</reference>
<proteinExistence type="predicted"/>
<accession>A0A9W6CQ72</accession>
<keyword evidence="4" id="KW-1185">Reference proteome</keyword>
<dbReference type="GeneID" id="95763825"/>
<dbReference type="EMBL" id="JAVDPY010000005">
    <property type="protein sequence ID" value="MDR6334615.1"/>
    <property type="molecule type" value="Genomic_DNA"/>
</dbReference>
<dbReference type="Proteomes" id="UP001144397">
    <property type="component" value="Unassembled WGS sequence"/>
</dbReference>
<dbReference type="AlphaFoldDB" id="A0A9W6CQ72"/>
<comment type="caution">
    <text evidence="1">The sequence shown here is derived from an EMBL/GenBank/DDBJ whole genome shotgun (WGS) entry which is preliminary data.</text>
</comment>
<evidence type="ECO:0000313" key="4">
    <source>
        <dbReference type="Proteomes" id="UP001245370"/>
    </source>
</evidence>
<sequence length="94" mass="10540">MQHDAASSGSIRHFLHQAGNFFQAPPGSEPILEWRTQAPGTEMLVCDGMPIARLDCHDRRWTWRVLDDASAPIRAGSEAEARLLALFYARRLHG</sequence>
<reference evidence="1" key="1">
    <citation type="submission" date="2022-12" db="EMBL/GenBank/DDBJ databases">
        <title>Reference genome sequencing for broad-spectrum identification of bacterial and archaeal isolates by mass spectrometry.</title>
        <authorList>
            <person name="Sekiguchi Y."/>
            <person name="Tourlousse D.M."/>
        </authorList>
    </citation>
    <scope>NUCLEOTIDE SEQUENCE</scope>
    <source>
        <strain evidence="1">301</strain>
    </source>
</reference>